<dbReference type="InterPro" id="IPR036182">
    <property type="entry name" value="PCuAC_sf"/>
</dbReference>
<dbReference type="InterPro" id="IPR007410">
    <property type="entry name" value="LpqE-like"/>
</dbReference>
<evidence type="ECO:0000313" key="2">
    <source>
        <dbReference type="Proteomes" id="UP001501759"/>
    </source>
</evidence>
<dbReference type="RefSeq" id="WP_345651181.1">
    <property type="nucleotide sequence ID" value="NZ_BAABKB010000016.1"/>
</dbReference>
<dbReference type="Gene3D" id="2.60.40.1890">
    <property type="entry name" value="PCu(A)C copper chaperone"/>
    <property type="match status" value="1"/>
</dbReference>
<sequence>MTQPSAWRPTRRRLTDTLLAALAPVVVCGIALAGLTTWAGAGNAGSPARIAVAKGRVFLPYGDSTETAAFFDVANTGGTGDRLVEVTSSAASGQITLSRHRMTGGGSATRAEVTSAAVPAGRGLSMSPSGLAVTLAAEGDWTEGDLVPFTLHFERGGAVRTSAVVVRPTS</sequence>
<dbReference type="EMBL" id="BAABKB010000016">
    <property type="protein sequence ID" value="GAA5016359.1"/>
    <property type="molecule type" value="Genomic_DNA"/>
</dbReference>
<dbReference type="PANTHER" id="PTHR36302:SF1">
    <property type="entry name" value="COPPER CHAPERONE PCU(A)C"/>
    <property type="match status" value="1"/>
</dbReference>
<dbReference type="Proteomes" id="UP001501759">
    <property type="component" value="Unassembled WGS sequence"/>
</dbReference>
<comment type="caution">
    <text evidence="1">The sequence shown here is derived from an EMBL/GenBank/DDBJ whole genome shotgun (WGS) entry which is preliminary data.</text>
</comment>
<organism evidence="1 2">
    <name type="scientific">Streptomyces siamensis</name>
    <dbReference type="NCBI Taxonomy" id="1274986"/>
    <lineage>
        <taxon>Bacteria</taxon>
        <taxon>Bacillati</taxon>
        <taxon>Actinomycetota</taxon>
        <taxon>Actinomycetes</taxon>
        <taxon>Kitasatosporales</taxon>
        <taxon>Streptomycetaceae</taxon>
        <taxon>Streptomyces</taxon>
    </lineage>
</organism>
<name>A0ABP9J063_9ACTN</name>
<dbReference type="InterPro" id="IPR058248">
    <property type="entry name" value="Lxx211020-like"/>
</dbReference>
<proteinExistence type="predicted"/>
<dbReference type="PANTHER" id="PTHR36302">
    <property type="entry name" value="BLR7088 PROTEIN"/>
    <property type="match status" value="1"/>
</dbReference>
<dbReference type="SUPFAM" id="SSF110087">
    <property type="entry name" value="DR1885-like metal-binding protein"/>
    <property type="match status" value="1"/>
</dbReference>
<accession>A0ABP9J063</accession>
<protein>
    <submittedName>
        <fullName evidence="1">Copper chaperone PCu(A)C</fullName>
    </submittedName>
</protein>
<gene>
    <name evidence="1" type="ORF">GCM10023335_41960</name>
</gene>
<reference evidence="2" key="1">
    <citation type="journal article" date="2019" name="Int. J. Syst. Evol. Microbiol.">
        <title>The Global Catalogue of Microorganisms (GCM) 10K type strain sequencing project: providing services to taxonomists for standard genome sequencing and annotation.</title>
        <authorList>
            <consortium name="The Broad Institute Genomics Platform"/>
            <consortium name="The Broad Institute Genome Sequencing Center for Infectious Disease"/>
            <person name="Wu L."/>
            <person name="Ma J."/>
        </authorList>
    </citation>
    <scope>NUCLEOTIDE SEQUENCE [LARGE SCALE GENOMIC DNA]</scope>
    <source>
        <strain evidence="2">JCM 18409</strain>
    </source>
</reference>
<dbReference type="Pfam" id="PF04314">
    <property type="entry name" value="PCuAC"/>
    <property type="match status" value="1"/>
</dbReference>
<evidence type="ECO:0000313" key="1">
    <source>
        <dbReference type="EMBL" id="GAA5016359.1"/>
    </source>
</evidence>
<keyword evidence="2" id="KW-1185">Reference proteome</keyword>